<dbReference type="SUPFAM" id="SSF46785">
    <property type="entry name" value="Winged helix' DNA-binding domain"/>
    <property type="match status" value="1"/>
</dbReference>
<name>A0A2S6HYY7_9FIRM</name>
<dbReference type="PRINTS" id="PR00035">
    <property type="entry name" value="HTHGNTR"/>
</dbReference>
<dbReference type="InterPro" id="IPR028978">
    <property type="entry name" value="Chorismate_lyase_/UTRA_dom_sf"/>
</dbReference>
<dbReference type="PANTHER" id="PTHR44846:SF1">
    <property type="entry name" value="MANNOSYL-D-GLYCERATE TRANSPORT_METABOLISM SYSTEM REPRESSOR MNGR-RELATED"/>
    <property type="match status" value="1"/>
</dbReference>
<dbReference type="SUPFAM" id="SSF64288">
    <property type="entry name" value="Chorismate lyase-like"/>
    <property type="match status" value="1"/>
</dbReference>
<dbReference type="Gene3D" id="1.10.10.10">
    <property type="entry name" value="Winged helix-like DNA-binding domain superfamily/Winged helix DNA-binding domain"/>
    <property type="match status" value="1"/>
</dbReference>
<evidence type="ECO:0000256" key="1">
    <source>
        <dbReference type="ARBA" id="ARBA00023015"/>
    </source>
</evidence>
<dbReference type="InterPro" id="IPR000524">
    <property type="entry name" value="Tscrpt_reg_HTH_GntR"/>
</dbReference>
<keyword evidence="2" id="KW-0238">DNA-binding</keyword>
<sequence length="238" mass="26883">MELNSTVATPLYQQLENILRSEIERGERAAGTRIPTENELSEQYNVSRVTVRKALARLSELGYLERKTGKGTFVAEKKLQRGISAGAVSFTELCKLMGAIPGAKTTKIALEDPTAKDIELMNLKPDEKILVLERIRYADSKPVVLESNRFPEMFSFLFSENLNDQSLYEILKTKYNIFLEHSSKEIDIIFAPPKEARSLEIAKGYPLLRIDSVVHDSDNTLTILCQQLCIGDKFKLII</sequence>
<reference evidence="5 6" key="1">
    <citation type="submission" date="2018-02" db="EMBL/GenBank/DDBJ databases">
        <title>Genomic Encyclopedia of Archaeal and Bacterial Type Strains, Phase II (KMG-II): from individual species to whole genera.</title>
        <authorList>
            <person name="Goeker M."/>
        </authorList>
    </citation>
    <scope>NUCLEOTIDE SEQUENCE [LARGE SCALE GENOMIC DNA]</scope>
    <source>
        <strain evidence="5 6">DSM 3808</strain>
    </source>
</reference>
<keyword evidence="6" id="KW-1185">Reference proteome</keyword>
<dbReference type="CDD" id="cd07377">
    <property type="entry name" value="WHTH_GntR"/>
    <property type="match status" value="1"/>
</dbReference>
<evidence type="ECO:0000259" key="4">
    <source>
        <dbReference type="PROSITE" id="PS50949"/>
    </source>
</evidence>
<dbReference type="Gene3D" id="3.40.1410.10">
    <property type="entry name" value="Chorismate lyase-like"/>
    <property type="match status" value="1"/>
</dbReference>
<evidence type="ECO:0000313" key="5">
    <source>
        <dbReference type="EMBL" id="PPK83352.1"/>
    </source>
</evidence>
<keyword evidence="1" id="KW-0805">Transcription regulation</keyword>
<proteinExistence type="predicted"/>
<gene>
    <name evidence="5" type="ORF">BXY41_101415</name>
</gene>
<dbReference type="PROSITE" id="PS50949">
    <property type="entry name" value="HTH_GNTR"/>
    <property type="match status" value="1"/>
</dbReference>
<dbReference type="RefSeq" id="WP_104434053.1">
    <property type="nucleotide sequence ID" value="NZ_PTJA01000001.1"/>
</dbReference>
<dbReference type="Pfam" id="PF00392">
    <property type="entry name" value="GntR"/>
    <property type="match status" value="1"/>
</dbReference>
<dbReference type="Pfam" id="PF07702">
    <property type="entry name" value="UTRA"/>
    <property type="match status" value="1"/>
</dbReference>
<dbReference type="InterPro" id="IPR036390">
    <property type="entry name" value="WH_DNA-bd_sf"/>
</dbReference>
<evidence type="ECO:0000313" key="6">
    <source>
        <dbReference type="Proteomes" id="UP000237749"/>
    </source>
</evidence>
<evidence type="ECO:0000256" key="3">
    <source>
        <dbReference type="ARBA" id="ARBA00023163"/>
    </source>
</evidence>
<dbReference type="FunFam" id="1.10.10.10:FF:000079">
    <property type="entry name" value="GntR family transcriptional regulator"/>
    <property type="match status" value="1"/>
</dbReference>
<dbReference type="SMART" id="SM00866">
    <property type="entry name" value="UTRA"/>
    <property type="match status" value="1"/>
</dbReference>
<accession>A0A2S6HYY7</accession>
<dbReference type="GO" id="GO:0003700">
    <property type="term" value="F:DNA-binding transcription factor activity"/>
    <property type="evidence" value="ECO:0007669"/>
    <property type="project" value="InterPro"/>
</dbReference>
<dbReference type="OrthoDB" id="9815017at2"/>
<organism evidence="5 6">
    <name type="scientific">Lacrimispora xylanisolvens</name>
    <dbReference type="NCBI Taxonomy" id="384636"/>
    <lineage>
        <taxon>Bacteria</taxon>
        <taxon>Bacillati</taxon>
        <taxon>Bacillota</taxon>
        <taxon>Clostridia</taxon>
        <taxon>Lachnospirales</taxon>
        <taxon>Lachnospiraceae</taxon>
        <taxon>Lacrimispora</taxon>
    </lineage>
</organism>
<protein>
    <submittedName>
        <fullName evidence="5">GntR family transcriptional regulator</fullName>
    </submittedName>
</protein>
<evidence type="ECO:0000256" key="2">
    <source>
        <dbReference type="ARBA" id="ARBA00023125"/>
    </source>
</evidence>
<dbReference type="InterPro" id="IPR050679">
    <property type="entry name" value="Bact_HTH_transcr_reg"/>
</dbReference>
<dbReference type="InterPro" id="IPR036388">
    <property type="entry name" value="WH-like_DNA-bd_sf"/>
</dbReference>
<dbReference type="EMBL" id="PTJA01000001">
    <property type="protein sequence ID" value="PPK83352.1"/>
    <property type="molecule type" value="Genomic_DNA"/>
</dbReference>
<comment type="caution">
    <text evidence="5">The sequence shown here is derived from an EMBL/GenBank/DDBJ whole genome shotgun (WGS) entry which is preliminary data.</text>
</comment>
<dbReference type="AlphaFoldDB" id="A0A2S6HYY7"/>
<dbReference type="SMART" id="SM00345">
    <property type="entry name" value="HTH_GNTR"/>
    <property type="match status" value="1"/>
</dbReference>
<keyword evidence="3" id="KW-0804">Transcription</keyword>
<feature type="domain" description="HTH gntR-type" evidence="4">
    <location>
        <begin position="9"/>
        <end position="77"/>
    </location>
</feature>
<dbReference type="Proteomes" id="UP000237749">
    <property type="component" value="Unassembled WGS sequence"/>
</dbReference>
<dbReference type="GO" id="GO:0045892">
    <property type="term" value="P:negative regulation of DNA-templated transcription"/>
    <property type="evidence" value="ECO:0007669"/>
    <property type="project" value="TreeGrafter"/>
</dbReference>
<dbReference type="PANTHER" id="PTHR44846">
    <property type="entry name" value="MANNOSYL-D-GLYCERATE TRANSPORT/METABOLISM SYSTEM REPRESSOR MNGR-RELATED"/>
    <property type="match status" value="1"/>
</dbReference>
<dbReference type="GO" id="GO:0003677">
    <property type="term" value="F:DNA binding"/>
    <property type="evidence" value="ECO:0007669"/>
    <property type="project" value="UniProtKB-KW"/>
</dbReference>
<dbReference type="InterPro" id="IPR011663">
    <property type="entry name" value="UTRA"/>
</dbReference>